<dbReference type="FunFam" id="3.40.50.620:FF:000145">
    <property type="entry name" value="ATP-binding domain containing protein"/>
    <property type="match status" value="1"/>
</dbReference>
<dbReference type="InterPro" id="IPR002761">
    <property type="entry name" value="Diphthami_syn_dom"/>
</dbReference>
<dbReference type="PANTHER" id="PTHR12196:SF2">
    <property type="entry name" value="DIPHTHINE--AMMONIA LIGASE"/>
    <property type="match status" value="1"/>
</dbReference>
<dbReference type="GO" id="GO:0017178">
    <property type="term" value="F:diphthine-ammonia ligase activity"/>
    <property type="evidence" value="ECO:0007669"/>
    <property type="project" value="UniProtKB-EC"/>
</dbReference>
<dbReference type="Proteomes" id="UP000824596">
    <property type="component" value="Unassembled WGS sequence"/>
</dbReference>
<dbReference type="NCBIfam" id="TIGR00290">
    <property type="entry name" value="MJ0570_dom"/>
    <property type="match status" value="1"/>
</dbReference>
<keyword evidence="8" id="KW-1185">Reference proteome</keyword>
<dbReference type="InterPro" id="IPR035959">
    <property type="entry name" value="RutC-like_sf"/>
</dbReference>
<dbReference type="Gene3D" id="3.40.50.620">
    <property type="entry name" value="HUPs"/>
    <property type="match status" value="1"/>
</dbReference>
<dbReference type="EC" id="6.3.1.14" evidence="1"/>
<dbReference type="EMBL" id="JAIZPD010000005">
    <property type="protein sequence ID" value="KAH0963129.1"/>
    <property type="molecule type" value="Genomic_DNA"/>
</dbReference>
<comment type="caution">
    <text evidence="7">The sequence shown here is derived from an EMBL/GenBank/DDBJ whole genome shotgun (WGS) entry which is preliminary data.</text>
</comment>
<gene>
    <name evidence="7" type="ORF">HRG_05639</name>
</gene>
<evidence type="ECO:0000256" key="1">
    <source>
        <dbReference type="ARBA" id="ARBA00012089"/>
    </source>
</evidence>
<accession>A0A9P8MXR6</accession>
<evidence type="ECO:0000259" key="6">
    <source>
        <dbReference type="Pfam" id="PF01902"/>
    </source>
</evidence>
<protein>
    <recommendedName>
        <fullName evidence="2">Diphthine--ammonia ligase</fullName>
        <ecNumber evidence="1">6.3.1.14</ecNumber>
    </recommendedName>
    <alternativeName>
        <fullName evidence="3">Diphthamide synthase</fullName>
    </alternativeName>
    <alternativeName>
        <fullName evidence="4">Diphthamide synthetase</fullName>
    </alternativeName>
</protein>
<dbReference type="Gene3D" id="3.90.1490.10">
    <property type="entry name" value="putative n-type atp pyrophosphatase, domain 2"/>
    <property type="match status" value="1"/>
</dbReference>
<evidence type="ECO:0000313" key="7">
    <source>
        <dbReference type="EMBL" id="KAH0963129.1"/>
    </source>
</evidence>
<dbReference type="OrthoDB" id="686384at2759"/>
<proteinExistence type="predicted"/>
<dbReference type="PANTHER" id="PTHR12196">
    <property type="entry name" value="DOMAIN OF UNKNOWN FUNCTION 71 DUF71 -CONTAINING PROTEIN"/>
    <property type="match status" value="1"/>
</dbReference>
<evidence type="ECO:0000313" key="8">
    <source>
        <dbReference type="Proteomes" id="UP000824596"/>
    </source>
</evidence>
<dbReference type="SUPFAM" id="SSF52402">
    <property type="entry name" value="Adenine nucleotide alpha hydrolases-like"/>
    <property type="match status" value="1"/>
</dbReference>
<dbReference type="Pfam" id="PF01042">
    <property type="entry name" value="Ribonuc_L-PSP"/>
    <property type="match status" value="1"/>
</dbReference>
<dbReference type="CDD" id="cd06156">
    <property type="entry name" value="eu_AANH_C_2"/>
    <property type="match status" value="1"/>
</dbReference>
<reference evidence="7" key="1">
    <citation type="submission" date="2021-09" db="EMBL/GenBank/DDBJ databases">
        <title>A high-quality genome of the endoparasitic fungus Hirsutella rhossiliensis with a comparison of Hirsutella genomes reveals transposable elements contributing to genome size variation.</title>
        <authorList>
            <person name="Lin R."/>
            <person name="Jiao Y."/>
            <person name="Sun X."/>
            <person name="Ling J."/>
            <person name="Xie B."/>
            <person name="Cheng X."/>
        </authorList>
    </citation>
    <scope>NUCLEOTIDE SEQUENCE</scope>
    <source>
        <strain evidence="7">HR02</strain>
    </source>
</reference>
<dbReference type="InterPro" id="IPR030662">
    <property type="entry name" value="DPH6/MJ0570"/>
</dbReference>
<dbReference type="InterPro" id="IPR014729">
    <property type="entry name" value="Rossmann-like_a/b/a_fold"/>
</dbReference>
<comment type="catalytic activity">
    <reaction evidence="5">
        <text>diphthine-[translation elongation factor 2] + NH4(+) + ATP = diphthamide-[translation elongation factor 2] + AMP + diphosphate + H(+)</text>
        <dbReference type="Rhea" id="RHEA:19753"/>
        <dbReference type="Rhea" id="RHEA-COMP:10172"/>
        <dbReference type="Rhea" id="RHEA-COMP:10174"/>
        <dbReference type="ChEBI" id="CHEBI:15378"/>
        <dbReference type="ChEBI" id="CHEBI:16692"/>
        <dbReference type="ChEBI" id="CHEBI:28938"/>
        <dbReference type="ChEBI" id="CHEBI:30616"/>
        <dbReference type="ChEBI" id="CHEBI:33019"/>
        <dbReference type="ChEBI" id="CHEBI:82696"/>
        <dbReference type="ChEBI" id="CHEBI:456215"/>
        <dbReference type="EC" id="6.3.1.14"/>
    </reaction>
</comment>
<dbReference type="AlphaFoldDB" id="A0A9P8MXR6"/>
<dbReference type="Pfam" id="PF01902">
    <property type="entry name" value="Diphthami_syn_2"/>
    <property type="match status" value="1"/>
</dbReference>
<evidence type="ECO:0000256" key="3">
    <source>
        <dbReference type="ARBA" id="ARBA00029814"/>
    </source>
</evidence>
<dbReference type="SUPFAM" id="SSF55298">
    <property type="entry name" value="YjgF-like"/>
    <property type="match status" value="2"/>
</dbReference>
<dbReference type="GeneID" id="68354768"/>
<dbReference type="Gene3D" id="3.30.1330.40">
    <property type="entry name" value="RutC-like"/>
    <property type="match status" value="2"/>
</dbReference>
<evidence type="ECO:0000256" key="4">
    <source>
        <dbReference type="ARBA" id="ARBA00031552"/>
    </source>
</evidence>
<name>A0A9P8MXR6_9HYPO</name>
<organism evidence="7 8">
    <name type="scientific">Hirsutella rhossiliensis</name>
    <dbReference type="NCBI Taxonomy" id="111463"/>
    <lineage>
        <taxon>Eukaryota</taxon>
        <taxon>Fungi</taxon>
        <taxon>Dikarya</taxon>
        <taxon>Ascomycota</taxon>
        <taxon>Pezizomycotina</taxon>
        <taxon>Sordariomycetes</taxon>
        <taxon>Hypocreomycetidae</taxon>
        <taxon>Hypocreales</taxon>
        <taxon>Ophiocordycipitaceae</taxon>
        <taxon>Hirsutella</taxon>
    </lineage>
</organism>
<dbReference type="RefSeq" id="XP_044720642.1">
    <property type="nucleotide sequence ID" value="XM_044864110.1"/>
</dbReference>
<dbReference type="GO" id="GO:0017183">
    <property type="term" value="P:protein histidyl modification to diphthamide"/>
    <property type="evidence" value="ECO:0007669"/>
    <property type="project" value="TreeGrafter"/>
</dbReference>
<feature type="domain" description="Diphthamide synthase" evidence="6">
    <location>
        <begin position="8"/>
        <end position="245"/>
    </location>
</feature>
<evidence type="ECO:0000256" key="5">
    <source>
        <dbReference type="ARBA" id="ARBA00048108"/>
    </source>
</evidence>
<dbReference type="InterPro" id="IPR006175">
    <property type="entry name" value="YjgF/YER057c/UK114"/>
</dbReference>
<dbReference type="CDD" id="cd01994">
    <property type="entry name" value="AANH_PF0828-like"/>
    <property type="match status" value="1"/>
</dbReference>
<evidence type="ECO:0000256" key="2">
    <source>
        <dbReference type="ARBA" id="ARBA00018426"/>
    </source>
</evidence>
<sequence>MAPEQRLRVIALVSGGKDSFYSLLHCMRLGHGVVALANLYPTTGDEDLNSFMYQTVGHEVVPLYATATGIPLYRQPILGRAACHARDYQHPGRQHEADDDETESMVPLLRAVMARHPEANALCSGAILSTYQRTRVESVALRLGLVPLAYLWKYPVLPPPADDVQLLRDMAAAGLEARIVKVASAGLDESRLWEPVTTPAGALAVQRAVQRFGGAAQGAALGEGGEFETIVLDGPPELFKMRIAVPDDGRTIVAEGGGASWMMLRGAYLEEKLVQPPHRELPVRTPALLDAGFEVVLRAIPCDRRVVPEPSGAAKSFLLGSSVPPLQGGRGFLQWSIMADASFAGGSIEEETIHVVDKIRSALSSVARNPAQITSTIIVLADMSDFSKVNDEYKKLFTEPNPPSRVTISCGRLLPAGRRIVIHVAMPDAVLGRGERNGLHVQARSFWAPANIGPYSQAIDVPAATGLRAVYVAGQIPLVPASMRLPPAGERALHEQLVLSLQHLWRIGVEMKVQCWTSAVAYFAKSSSADAMVHQVKLASEAWSLLHVPPEDDDDDDDDDSGPDLWDLKYNHAYKSRGYGDTQSANTALPDCTIFTLRQQKEPETCVPPMFAVEVESLPRESDVEWHAHMGLGHIDTACAEMMCLPGDGDSRGWGSWHTIVRSGDAILVHTVVACGLAESDPRNLEEQTLASVYRASLRGVGLDAKLSCPDDAPYLAYVDAACLPGGLWQDTGTRKGNELTFEPIPCHSIWSPQAERLGCVALYRATMVASP</sequence>